<keyword evidence="1" id="KW-0472">Membrane</keyword>
<evidence type="ECO:0000313" key="2">
    <source>
        <dbReference type="EMBL" id="ESQ28267.1"/>
    </source>
</evidence>
<comment type="subcellular location">
    <subcellularLocation>
        <location evidence="1">Membrane</location>
        <topology evidence="1">Multi-pass membrane protein</topology>
    </subcellularLocation>
</comment>
<keyword evidence="1" id="KW-1133">Transmembrane helix</keyword>
<dbReference type="AlphaFoldDB" id="V4KEL5"/>
<accession>V4KEL5</accession>
<reference evidence="2 3" key="1">
    <citation type="journal article" date="2013" name="Front. Plant Sci.">
        <title>The Reference Genome of the Halophytic Plant Eutrema salsugineum.</title>
        <authorList>
            <person name="Yang R."/>
            <person name="Jarvis D.E."/>
            <person name="Chen H."/>
            <person name="Beilstein M.A."/>
            <person name="Grimwood J."/>
            <person name="Jenkins J."/>
            <person name="Shu S."/>
            <person name="Prochnik S."/>
            <person name="Xin M."/>
            <person name="Ma C."/>
            <person name="Schmutz J."/>
            <person name="Wing R.A."/>
            <person name="Mitchell-Olds T."/>
            <person name="Schumaker K.S."/>
            <person name="Wang X."/>
        </authorList>
    </citation>
    <scope>NUCLEOTIDE SEQUENCE [LARGE SCALE GENOMIC DNA]</scope>
</reference>
<dbReference type="GO" id="GO:0009414">
    <property type="term" value="P:response to water deprivation"/>
    <property type="evidence" value="ECO:0007669"/>
    <property type="project" value="EnsemblPlants"/>
</dbReference>
<keyword evidence="1" id="KW-0812">Transmembrane</keyword>
<proteinExistence type="inferred from homology"/>
<dbReference type="Proteomes" id="UP000030689">
    <property type="component" value="Unassembled WGS sequence"/>
</dbReference>
<dbReference type="KEGG" id="eus:EUTSA_v10019205mg"/>
<dbReference type="Pfam" id="PF03134">
    <property type="entry name" value="TB2_DP1_HVA22"/>
    <property type="match status" value="1"/>
</dbReference>
<evidence type="ECO:0000313" key="3">
    <source>
        <dbReference type="Proteomes" id="UP000030689"/>
    </source>
</evidence>
<evidence type="ECO:0000256" key="1">
    <source>
        <dbReference type="RuleBase" id="RU362006"/>
    </source>
</evidence>
<organism evidence="2 3">
    <name type="scientific">Eutrema salsugineum</name>
    <name type="common">Saltwater cress</name>
    <name type="synonym">Sisymbrium salsugineum</name>
    <dbReference type="NCBI Taxonomy" id="72664"/>
    <lineage>
        <taxon>Eukaryota</taxon>
        <taxon>Viridiplantae</taxon>
        <taxon>Streptophyta</taxon>
        <taxon>Embryophyta</taxon>
        <taxon>Tracheophyta</taxon>
        <taxon>Spermatophyta</taxon>
        <taxon>Magnoliopsida</taxon>
        <taxon>eudicotyledons</taxon>
        <taxon>Gunneridae</taxon>
        <taxon>Pentapetalae</taxon>
        <taxon>rosids</taxon>
        <taxon>malvids</taxon>
        <taxon>Brassicales</taxon>
        <taxon>Brassicaceae</taxon>
        <taxon>Eutremeae</taxon>
        <taxon>Eutrema</taxon>
    </lineage>
</organism>
<dbReference type="PANTHER" id="PTHR12300:SF157">
    <property type="entry name" value="HVA22-LIKE PROTEIN C"/>
    <property type="match status" value="1"/>
</dbReference>
<comment type="similarity">
    <text evidence="1">Belongs to the DP1 family.</text>
</comment>
<dbReference type="eggNOG" id="KOG1725">
    <property type="taxonomic scope" value="Eukaryota"/>
</dbReference>
<keyword evidence="3" id="KW-1185">Reference proteome</keyword>
<gene>
    <name evidence="2" type="ORF">EUTSA_v10019205mg</name>
</gene>
<feature type="transmembrane region" description="Helical" evidence="1">
    <location>
        <begin position="20"/>
        <end position="39"/>
    </location>
</feature>
<dbReference type="GO" id="GO:0016020">
    <property type="term" value="C:membrane"/>
    <property type="evidence" value="ECO:0007669"/>
    <property type="project" value="UniProtKB-SubCell"/>
</dbReference>
<feature type="transmembrane region" description="Helical" evidence="1">
    <location>
        <begin position="51"/>
        <end position="70"/>
    </location>
</feature>
<dbReference type="EMBL" id="KI517953">
    <property type="protein sequence ID" value="ESQ28267.1"/>
    <property type="molecule type" value="Genomic_DNA"/>
</dbReference>
<dbReference type="InterPro" id="IPR004345">
    <property type="entry name" value="TB2_DP1_HVA22"/>
</dbReference>
<dbReference type="GO" id="GO:0009737">
    <property type="term" value="P:response to abscisic acid"/>
    <property type="evidence" value="ECO:0007669"/>
    <property type="project" value="EnsemblPlants"/>
</dbReference>
<dbReference type="Gramene" id="ESQ28267">
    <property type="protein sequence ID" value="ESQ28267"/>
    <property type="gene ID" value="EUTSA_v10019205mg"/>
</dbReference>
<sequence length="178" mass="21174">MPSNSGDDNVLQVLIKNFDVLALPLVALVYPLYASVKAIETKSLAQDEQWLTYWVLYALISLFELIFSKLLEWFPIWPFLKLIGICWLVLPQFNGAEHVYRHFIRPFYMNPQRASTNIWYVPQKKFNFFPKRDEDDILTAAEKYMEQHGTEAFERMIVRVNFQLHIHTYIINVSRERK</sequence>
<dbReference type="PANTHER" id="PTHR12300">
    <property type="entry name" value="HVA22-LIKE PROTEINS"/>
    <property type="match status" value="1"/>
</dbReference>
<name>V4KEL5_EUTSA</name>
<dbReference type="OMA" id="EHGTHEF"/>
<feature type="transmembrane region" description="Helical" evidence="1">
    <location>
        <begin position="76"/>
        <end position="96"/>
    </location>
</feature>
<dbReference type="OrthoDB" id="10009287at2759"/>
<dbReference type="GO" id="GO:0042538">
    <property type="term" value="P:hyperosmotic salinity response"/>
    <property type="evidence" value="ECO:0007669"/>
    <property type="project" value="EnsemblPlants"/>
</dbReference>
<protein>
    <recommendedName>
        <fullName evidence="1">HVA22-like protein</fullName>
    </recommendedName>
</protein>